<name>A0A1V0P166_LACLL</name>
<accession>A0A1V0P166</accession>
<evidence type="ECO:0000313" key="2">
    <source>
        <dbReference type="Proteomes" id="UP000192095"/>
    </source>
</evidence>
<reference evidence="1 2" key="1">
    <citation type="journal article" date="2017" name="BMC Genomics">
        <title>Comparative and functional genomics of the Lactococcus lactis taxon; insights into evolution and niche adaptation.</title>
        <authorList>
            <person name="Kelleher P."/>
            <person name="Bottacini F."/>
            <person name="Mahony J."/>
            <person name="Kilcawley K.N."/>
            <person name="van Sinderen D."/>
        </authorList>
    </citation>
    <scope>NUCLEOTIDE SEQUENCE [LARGE SCALE GENOMIC DNA]</scope>
    <source>
        <strain evidence="1 2">UC06</strain>
    </source>
</reference>
<evidence type="ECO:0008006" key="3">
    <source>
        <dbReference type="Google" id="ProtNLM"/>
    </source>
</evidence>
<sequence length="214" mass="24760">MTEEENNLVIEIGIDLMNFIGNSFDKANDITELKSVLKGLGFEDKKDISFDINDVYYQKKDGKNIWECKQFDPLSGGVYIFEIFFKKKTKEDFKKMWNKRASEIYEKTSENGTTKQVKNAIPQYNEQSSENYLYVGSHRTDINSRLKQHFGNNINSTSALKLTDEDIKNEIGNYNITCHRFILSDDLPEYARAGYIAMIEGILHEKLKPILGKK</sequence>
<proteinExistence type="predicted"/>
<dbReference type="EMBL" id="CP015902">
    <property type="protein sequence ID" value="ARE20552.1"/>
    <property type="molecule type" value="Genomic_DNA"/>
</dbReference>
<evidence type="ECO:0000313" key="1">
    <source>
        <dbReference type="EMBL" id="ARE20552.1"/>
    </source>
</evidence>
<protein>
    <recommendedName>
        <fullName evidence="3">GIY-YIG domain-containing protein</fullName>
    </recommendedName>
</protein>
<dbReference type="Proteomes" id="UP000192095">
    <property type="component" value="Chromosome"/>
</dbReference>
<organism evidence="1 2">
    <name type="scientific">Lactococcus lactis subsp. lactis</name>
    <name type="common">Streptococcus lactis</name>
    <dbReference type="NCBI Taxonomy" id="1360"/>
    <lineage>
        <taxon>Bacteria</taxon>
        <taxon>Bacillati</taxon>
        <taxon>Bacillota</taxon>
        <taxon>Bacilli</taxon>
        <taxon>Lactobacillales</taxon>
        <taxon>Streptococcaceae</taxon>
        <taxon>Lactococcus</taxon>
    </lineage>
</organism>
<dbReference type="AlphaFoldDB" id="A0A1V0P166"/>
<dbReference type="RefSeq" id="WP_124137306.1">
    <property type="nucleotide sequence ID" value="NZ_CP010050.1"/>
</dbReference>
<gene>
    <name evidence="1" type="ORF">LLUC06_1005</name>
</gene>